<evidence type="ECO:0000256" key="1">
    <source>
        <dbReference type="ARBA" id="ARBA00005417"/>
    </source>
</evidence>
<gene>
    <name evidence="6" type="ordered locus">SAR116_1512</name>
</gene>
<dbReference type="Pfam" id="PF00005">
    <property type="entry name" value="ABC_tran"/>
    <property type="match status" value="1"/>
</dbReference>
<dbReference type="EMBL" id="CP001751">
    <property type="protein sequence ID" value="ADE39755.1"/>
    <property type="molecule type" value="Genomic_DNA"/>
</dbReference>
<dbReference type="InterPro" id="IPR003593">
    <property type="entry name" value="AAA+_ATPase"/>
</dbReference>
<dbReference type="FunFam" id="3.40.50.300:FF:000042">
    <property type="entry name" value="Maltose/maltodextrin ABC transporter, ATP-binding protein"/>
    <property type="match status" value="1"/>
</dbReference>
<dbReference type="eggNOG" id="COG3842">
    <property type="taxonomic scope" value="Bacteria"/>
</dbReference>
<dbReference type="NCBIfam" id="NF008653">
    <property type="entry name" value="PRK11650.1"/>
    <property type="match status" value="1"/>
</dbReference>
<keyword evidence="2" id="KW-0813">Transport</keyword>
<name>D5BU08_PUNMI</name>
<dbReference type="Proteomes" id="UP000007460">
    <property type="component" value="Chromosome"/>
</dbReference>
<keyword evidence="7" id="KW-1185">Reference proteome</keyword>
<accession>D5BU08</accession>
<dbReference type="SUPFAM" id="SSF52540">
    <property type="entry name" value="P-loop containing nucleoside triphosphate hydrolases"/>
    <property type="match status" value="1"/>
</dbReference>
<dbReference type="InterPro" id="IPR047641">
    <property type="entry name" value="ABC_transpr_MalK/UgpC-like"/>
</dbReference>
<dbReference type="CDD" id="cd03301">
    <property type="entry name" value="ABC_MalK_N"/>
    <property type="match status" value="1"/>
</dbReference>
<dbReference type="AlphaFoldDB" id="D5BU08"/>
<evidence type="ECO:0000256" key="3">
    <source>
        <dbReference type="ARBA" id="ARBA00022741"/>
    </source>
</evidence>
<reference evidence="6 7" key="1">
    <citation type="journal article" date="2010" name="J. Bacteriol.">
        <title>Complete genome sequence of "Candidatus Puniceispirillum marinum" IMCC1322, a representative of the SAR116 clade in the Alphaproteobacteria.</title>
        <authorList>
            <person name="Oh H.M."/>
            <person name="Kwon K.K."/>
            <person name="Kang I."/>
            <person name="Kang S.G."/>
            <person name="Lee J.H."/>
            <person name="Kim S.J."/>
            <person name="Cho J.C."/>
        </authorList>
    </citation>
    <scope>NUCLEOTIDE SEQUENCE [LARGE SCALE GENOMIC DNA]</scope>
    <source>
        <strain evidence="6 7">IMCC1322</strain>
    </source>
</reference>
<organism evidence="6 7">
    <name type="scientific">Puniceispirillum marinum (strain IMCC1322)</name>
    <dbReference type="NCBI Taxonomy" id="488538"/>
    <lineage>
        <taxon>Bacteria</taxon>
        <taxon>Pseudomonadati</taxon>
        <taxon>Pseudomonadota</taxon>
        <taxon>Alphaproteobacteria</taxon>
        <taxon>Candidatus Puniceispirillales</taxon>
        <taxon>Candidatus Puniceispirillaceae</taxon>
        <taxon>Candidatus Puniceispirillum</taxon>
    </lineage>
</organism>
<dbReference type="InterPro" id="IPR017871">
    <property type="entry name" value="ABC_transporter-like_CS"/>
</dbReference>
<evidence type="ECO:0000259" key="5">
    <source>
        <dbReference type="PROSITE" id="PS50893"/>
    </source>
</evidence>
<dbReference type="InterPro" id="IPR027417">
    <property type="entry name" value="P-loop_NTPase"/>
</dbReference>
<dbReference type="GO" id="GO:0008643">
    <property type="term" value="P:carbohydrate transport"/>
    <property type="evidence" value="ECO:0007669"/>
    <property type="project" value="InterPro"/>
</dbReference>
<proteinExistence type="inferred from homology"/>
<dbReference type="HOGENOM" id="CLU_000604_1_1_5"/>
<dbReference type="Gene3D" id="2.40.50.100">
    <property type="match status" value="1"/>
</dbReference>
<dbReference type="PANTHER" id="PTHR43875:SF1">
    <property type="entry name" value="OSMOPROTECTIVE COMPOUNDS UPTAKE ATP-BINDING PROTEIN GGTA"/>
    <property type="match status" value="1"/>
</dbReference>
<dbReference type="SMART" id="SM00382">
    <property type="entry name" value="AAA"/>
    <property type="match status" value="1"/>
</dbReference>
<sequence length="388" mass="42924">MINLLSNLESGIINANVINMANVYLSGLSKKFGGVTVVDKVDVDIAHGEFIVLVGPSGCGKSTTLRMIAGLEDLTEGDIRIGDQNVNFVQPKDRDVAMVFQNYALYPHMNVYKNISISLSMRGVNRVEIDRRVKEAAAILGLEDLLKRLPKQLSGGQRQRVAMGRAIVRQPAVFLFDEPLSNLDAKLRVQMRTEIKKIHQRVATTIIYVTHDQTEAMTLADRIVVMNEGKIEQVGPPQQLYDEPKTKFVASFIGSPGMNFVGCEVVKERTMAFIKISSDVLIPLPEKYLSALDNLVGRKLELGFRPEHMTEPRSYDHGHEFEVDIDVLEPLGNDTMVYFDFGGQSCCARVLPSYATNSGTSMALELDLSMIHLVDSASNLIVRASGHA</sequence>
<keyword evidence="4" id="KW-0067">ATP-binding</keyword>
<dbReference type="Gene3D" id="2.40.50.140">
    <property type="entry name" value="Nucleic acid-binding proteins"/>
    <property type="match status" value="1"/>
</dbReference>
<dbReference type="KEGG" id="apb:SAR116_1512"/>
<dbReference type="STRING" id="488538.SAR116_1512"/>
<feature type="domain" description="ABC transporter" evidence="5">
    <location>
        <begin position="23"/>
        <end position="253"/>
    </location>
</feature>
<dbReference type="PROSITE" id="PS00211">
    <property type="entry name" value="ABC_TRANSPORTER_1"/>
    <property type="match status" value="1"/>
</dbReference>
<dbReference type="GO" id="GO:0016887">
    <property type="term" value="F:ATP hydrolysis activity"/>
    <property type="evidence" value="ECO:0007669"/>
    <property type="project" value="InterPro"/>
</dbReference>
<comment type="similarity">
    <text evidence="1">Belongs to the ABC transporter superfamily.</text>
</comment>
<dbReference type="SUPFAM" id="SSF50331">
    <property type="entry name" value="MOP-like"/>
    <property type="match status" value="1"/>
</dbReference>
<evidence type="ECO:0000256" key="4">
    <source>
        <dbReference type="ARBA" id="ARBA00022840"/>
    </source>
</evidence>
<protein>
    <submittedName>
        <fullName evidence="6">ABC transporter related protein</fullName>
    </submittedName>
</protein>
<dbReference type="PROSITE" id="PS50893">
    <property type="entry name" value="ABC_TRANSPORTER_2"/>
    <property type="match status" value="1"/>
</dbReference>
<dbReference type="GO" id="GO:0055052">
    <property type="term" value="C:ATP-binding cassette (ABC) transporter complex, substrate-binding subunit-containing"/>
    <property type="evidence" value="ECO:0007669"/>
    <property type="project" value="TreeGrafter"/>
</dbReference>
<dbReference type="InterPro" id="IPR015855">
    <property type="entry name" value="ABC_transpr_MalK-like"/>
</dbReference>
<dbReference type="Gene3D" id="3.40.50.300">
    <property type="entry name" value="P-loop containing nucleotide triphosphate hydrolases"/>
    <property type="match status" value="1"/>
</dbReference>
<evidence type="ECO:0000313" key="6">
    <source>
        <dbReference type="EMBL" id="ADE39755.1"/>
    </source>
</evidence>
<evidence type="ECO:0000256" key="2">
    <source>
        <dbReference type="ARBA" id="ARBA00022448"/>
    </source>
</evidence>
<dbReference type="InterPro" id="IPR003439">
    <property type="entry name" value="ABC_transporter-like_ATP-bd"/>
</dbReference>
<dbReference type="InterPro" id="IPR008995">
    <property type="entry name" value="Mo/tungstate-bd_C_term_dom"/>
</dbReference>
<dbReference type="Pfam" id="PF17912">
    <property type="entry name" value="OB_MalK"/>
    <property type="match status" value="1"/>
</dbReference>
<dbReference type="PANTHER" id="PTHR43875">
    <property type="entry name" value="MALTODEXTRIN IMPORT ATP-BINDING PROTEIN MSMX"/>
    <property type="match status" value="1"/>
</dbReference>
<dbReference type="InterPro" id="IPR012340">
    <property type="entry name" value="NA-bd_OB-fold"/>
</dbReference>
<keyword evidence="3" id="KW-0547">Nucleotide-binding</keyword>
<dbReference type="GO" id="GO:0005524">
    <property type="term" value="F:ATP binding"/>
    <property type="evidence" value="ECO:0007669"/>
    <property type="project" value="UniProtKB-KW"/>
</dbReference>
<dbReference type="InterPro" id="IPR040582">
    <property type="entry name" value="OB_MalK-like"/>
</dbReference>
<dbReference type="GO" id="GO:0140359">
    <property type="term" value="F:ABC-type transporter activity"/>
    <property type="evidence" value="ECO:0007669"/>
    <property type="project" value="InterPro"/>
</dbReference>
<evidence type="ECO:0000313" key="7">
    <source>
        <dbReference type="Proteomes" id="UP000007460"/>
    </source>
</evidence>